<evidence type="ECO:0000313" key="2">
    <source>
        <dbReference type="EMBL" id="QDU61786.1"/>
    </source>
</evidence>
<dbReference type="Gene3D" id="2.60.200.20">
    <property type="match status" value="1"/>
</dbReference>
<keyword evidence="3" id="KW-1185">Reference proteome</keyword>
<protein>
    <submittedName>
        <fullName evidence="2">Adenylate cyclase 1</fullName>
        <ecNumber evidence="2">4.6.1.1</ecNumber>
    </submittedName>
</protein>
<dbReference type="AlphaFoldDB" id="A0A518B4D1"/>
<dbReference type="InterPro" id="IPR008984">
    <property type="entry name" value="SMAD_FHA_dom_sf"/>
</dbReference>
<reference evidence="2 3" key="1">
    <citation type="submission" date="2019-02" db="EMBL/GenBank/DDBJ databases">
        <title>Deep-cultivation of Planctomycetes and their phenomic and genomic characterization uncovers novel biology.</title>
        <authorList>
            <person name="Wiegand S."/>
            <person name="Jogler M."/>
            <person name="Boedeker C."/>
            <person name="Pinto D."/>
            <person name="Vollmers J."/>
            <person name="Rivas-Marin E."/>
            <person name="Kohn T."/>
            <person name="Peeters S.H."/>
            <person name="Heuer A."/>
            <person name="Rast P."/>
            <person name="Oberbeckmann S."/>
            <person name="Bunk B."/>
            <person name="Jeske O."/>
            <person name="Meyerdierks A."/>
            <person name="Storesund J.E."/>
            <person name="Kallscheuer N."/>
            <person name="Luecker S."/>
            <person name="Lage O.M."/>
            <person name="Pohl T."/>
            <person name="Merkel B.J."/>
            <person name="Hornburger P."/>
            <person name="Mueller R.-W."/>
            <person name="Bruemmer F."/>
            <person name="Labrenz M."/>
            <person name="Spormann A.M."/>
            <person name="Op den Camp H."/>
            <person name="Overmann J."/>
            <person name="Amann R."/>
            <person name="Jetten M.S.M."/>
            <person name="Mascher T."/>
            <person name="Medema M.H."/>
            <person name="Devos D.P."/>
            <person name="Kaster A.-K."/>
            <person name="Ovreas L."/>
            <person name="Rohde M."/>
            <person name="Galperin M.Y."/>
            <person name="Jogler C."/>
        </authorList>
    </citation>
    <scope>NUCLEOTIDE SEQUENCE [LARGE SCALE GENOMIC DNA]</scope>
    <source>
        <strain evidence="2 3">Pan216</strain>
    </source>
</reference>
<evidence type="ECO:0000259" key="1">
    <source>
        <dbReference type="PROSITE" id="PS50125"/>
    </source>
</evidence>
<evidence type="ECO:0000313" key="3">
    <source>
        <dbReference type="Proteomes" id="UP000317093"/>
    </source>
</evidence>
<proteinExistence type="predicted"/>
<dbReference type="GO" id="GO:0004016">
    <property type="term" value="F:adenylate cyclase activity"/>
    <property type="evidence" value="ECO:0007669"/>
    <property type="project" value="UniProtKB-EC"/>
</dbReference>
<dbReference type="PROSITE" id="PS50125">
    <property type="entry name" value="GUANYLATE_CYCLASE_2"/>
    <property type="match status" value="1"/>
</dbReference>
<dbReference type="GO" id="GO:0035556">
    <property type="term" value="P:intracellular signal transduction"/>
    <property type="evidence" value="ECO:0007669"/>
    <property type="project" value="InterPro"/>
</dbReference>
<dbReference type="EC" id="4.6.1.1" evidence="2"/>
<dbReference type="PANTHER" id="PTHR43081">
    <property type="entry name" value="ADENYLATE CYCLASE, TERMINAL-DIFFERENTIATION SPECIFIC-RELATED"/>
    <property type="match status" value="1"/>
</dbReference>
<keyword evidence="2" id="KW-0456">Lyase</keyword>
<feature type="domain" description="Guanylate cyclase" evidence="1">
    <location>
        <begin position="348"/>
        <end position="480"/>
    </location>
</feature>
<gene>
    <name evidence="2" type="primary">cyaA_2</name>
    <name evidence="2" type="ORF">Pan216_26510</name>
</gene>
<dbReference type="GO" id="GO:0009190">
    <property type="term" value="P:cyclic nucleotide biosynthetic process"/>
    <property type="evidence" value="ECO:0007669"/>
    <property type="project" value="InterPro"/>
</dbReference>
<dbReference type="InterPro" id="IPR050697">
    <property type="entry name" value="Adenylyl/Guanylyl_Cyclase_3/4"/>
</dbReference>
<dbReference type="KEGG" id="knv:Pan216_26510"/>
<organism evidence="2 3">
    <name type="scientific">Kolteria novifilia</name>
    <dbReference type="NCBI Taxonomy" id="2527975"/>
    <lineage>
        <taxon>Bacteria</taxon>
        <taxon>Pseudomonadati</taxon>
        <taxon>Planctomycetota</taxon>
        <taxon>Planctomycetia</taxon>
        <taxon>Kolteriales</taxon>
        <taxon>Kolteriaceae</taxon>
        <taxon>Kolteria</taxon>
    </lineage>
</organism>
<sequence>MFHVRVLGPREQREFLHDGNQLEFGRAGVTSGLTRCVLQDPFVSRDHLRLEDVGSGRVIATNLSKRNIVRVTGDEPIGVGEERTLAMPVELTIGETLVTLSIHHSDRSEPDQTLGVGELEADDHDERHLATIHEPIQFRYDYSGNSLIELRESISPDLLTQWFETVLSVQQAAATSNEFYARTARALVELVGLDRGLVLLREGEGWKIVARFGPEAFGKEYSGRVVRSVVEEKRTFYDRFETDSQSASLVSIEAVVASPVFGAEHEVSGIVYGSRSFRPDLVGDPITELEARIVQLLAASVGTGRSRMDHQQKALESRERFARFFSPELAEELERDPHMLDGQEREVTILFLDLRGFSRLSERLNPHDLYRLAEDYMDAFTQRVIEQGGVVVDYAGDGALAMWNAPKPQEGHPDFACRAALEMIGDLPELNERWNEVTGRPLGLGIGINTGPSLVGNAGSRTRLKYGPRGHTVNLCSRIEGATKHLGVPVIVSGFTKQKLDGAFPTRRLCRVRVVGLEEPVELFELYCDGSNGRWTTLRDTYETALRHYENGEWEKTVHALYPAIMTPEGHQDKPTLLLLGHAISCLNTPPKEFDPVFELTSK</sequence>
<dbReference type="InterPro" id="IPR029787">
    <property type="entry name" value="Nucleotide_cyclase"/>
</dbReference>
<dbReference type="Pfam" id="PF00211">
    <property type="entry name" value="Guanylate_cyc"/>
    <property type="match status" value="1"/>
</dbReference>
<dbReference type="InterPro" id="IPR001054">
    <property type="entry name" value="A/G_cyclase"/>
</dbReference>
<dbReference type="Gene3D" id="3.30.70.1230">
    <property type="entry name" value="Nucleotide cyclase"/>
    <property type="match status" value="1"/>
</dbReference>
<accession>A0A518B4D1</accession>
<dbReference type="Proteomes" id="UP000317093">
    <property type="component" value="Chromosome"/>
</dbReference>
<dbReference type="RefSeq" id="WP_419193591.1">
    <property type="nucleotide sequence ID" value="NZ_CP036279.1"/>
</dbReference>
<dbReference type="SUPFAM" id="SSF55781">
    <property type="entry name" value="GAF domain-like"/>
    <property type="match status" value="1"/>
</dbReference>
<dbReference type="EMBL" id="CP036279">
    <property type="protein sequence ID" value="QDU61786.1"/>
    <property type="molecule type" value="Genomic_DNA"/>
</dbReference>
<dbReference type="CDD" id="cd07302">
    <property type="entry name" value="CHD"/>
    <property type="match status" value="1"/>
</dbReference>
<dbReference type="SUPFAM" id="SSF49879">
    <property type="entry name" value="SMAD/FHA domain"/>
    <property type="match status" value="1"/>
</dbReference>
<dbReference type="PANTHER" id="PTHR43081:SF1">
    <property type="entry name" value="ADENYLATE CYCLASE, TERMINAL-DIFFERENTIATION SPECIFIC"/>
    <property type="match status" value="1"/>
</dbReference>
<dbReference type="SUPFAM" id="SSF55073">
    <property type="entry name" value="Nucleotide cyclase"/>
    <property type="match status" value="1"/>
</dbReference>
<dbReference type="SMART" id="SM00044">
    <property type="entry name" value="CYCc"/>
    <property type="match status" value="1"/>
</dbReference>
<name>A0A518B4D1_9BACT</name>